<reference evidence="3" key="1">
    <citation type="journal article" date="2021" name="Syst. Appl. Microbiol.">
        <title>Roseomonas hellenica sp. nov., isolated from roots of wild-growing Alkanna tinctoria.</title>
        <authorList>
            <person name="Rat A."/>
            <person name="Naranjo H.D."/>
            <person name="Lebbe L."/>
            <person name="Cnockaert M."/>
            <person name="Krigas N."/>
            <person name="Grigoriadou K."/>
            <person name="Maloupa E."/>
            <person name="Willems A."/>
        </authorList>
    </citation>
    <scope>NUCLEOTIDE SEQUENCE [LARGE SCALE GENOMIC DNA]</scope>
    <source>
        <strain evidence="3">LMG 31159</strain>
    </source>
</reference>
<dbReference type="RefSeq" id="WP_211871942.1">
    <property type="nucleotide sequence ID" value="NZ_JAAEDI010000043.1"/>
</dbReference>
<keyword evidence="3" id="KW-1185">Reference proteome</keyword>
<feature type="chain" id="PRO_5047251691" evidence="1">
    <location>
        <begin position="20"/>
        <end position="270"/>
    </location>
</feature>
<keyword evidence="1" id="KW-0732">Signal</keyword>
<evidence type="ECO:0000256" key="1">
    <source>
        <dbReference type="SAM" id="SignalP"/>
    </source>
</evidence>
<organism evidence="2 3">
    <name type="scientific">Neoroseomonas terrae</name>
    <dbReference type="NCBI Taxonomy" id="424799"/>
    <lineage>
        <taxon>Bacteria</taxon>
        <taxon>Pseudomonadati</taxon>
        <taxon>Pseudomonadota</taxon>
        <taxon>Alphaproteobacteria</taxon>
        <taxon>Acetobacterales</taxon>
        <taxon>Acetobacteraceae</taxon>
        <taxon>Neoroseomonas</taxon>
    </lineage>
</organism>
<evidence type="ECO:0000313" key="3">
    <source>
        <dbReference type="Proteomes" id="UP000698752"/>
    </source>
</evidence>
<gene>
    <name evidence="2" type="ORF">GXW78_26505</name>
</gene>
<dbReference type="EMBL" id="JAAEDI010000043">
    <property type="protein sequence ID" value="MBR0653232.1"/>
    <property type="molecule type" value="Genomic_DNA"/>
</dbReference>
<dbReference type="InterPro" id="IPR038996">
    <property type="entry name" value="Gp14"/>
</dbReference>
<dbReference type="Pfam" id="PF24072">
    <property type="entry name" value="T7_gp14"/>
    <property type="match status" value="1"/>
</dbReference>
<evidence type="ECO:0000313" key="2">
    <source>
        <dbReference type="EMBL" id="MBR0653232.1"/>
    </source>
</evidence>
<name>A0ABS5ERE7_9PROT</name>
<comment type="caution">
    <text evidence="2">The sequence shown here is derived from an EMBL/GenBank/DDBJ whole genome shotgun (WGS) entry which is preliminary data.</text>
</comment>
<protein>
    <submittedName>
        <fullName evidence="2">Uncharacterized protein</fullName>
    </submittedName>
</protein>
<proteinExistence type="predicted"/>
<accession>A0ABS5ERE7</accession>
<feature type="signal peptide" evidence="1">
    <location>
        <begin position="1"/>
        <end position="19"/>
    </location>
</feature>
<dbReference type="Proteomes" id="UP000698752">
    <property type="component" value="Unassembled WGS sequence"/>
</dbReference>
<sequence>MAFLLGAATLAVTAASAYASHQGQSAAAKKQNAYAAATDAANREHRRDVMEHQMDVWQQDLEYAEEVLAYSRTEFDKQAAFATTAMQAVERNRDADAFTLAVRGIEETVAATFQVTGAQRQGQAARAQFAARDRNVEGNSVDAVLGDVMRQEGDVVSMVAINRDATMRQIGREAQAADAQHDQALSQIAAGIRTFSPQAPIRTPGPVPVQNPQATVAAPSGVQLVGGLANGFMAGVNAYNSASGQTMKQTIGQASAWVGRQFTIGGGSSP</sequence>